<evidence type="ECO:0000256" key="1">
    <source>
        <dbReference type="SAM" id="Coils"/>
    </source>
</evidence>
<proteinExistence type="predicted"/>
<evidence type="ECO:0000313" key="2">
    <source>
        <dbReference type="EnsemblMetazoa" id="CJA33909a.1"/>
    </source>
</evidence>
<dbReference type="Proteomes" id="UP000005237">
    <property type="component" value="Unassembled WGS sequence"/>
</dbReference>
<keyword evidence="1" id="KW-0175">Coiled coil</keyword>
<dbReference type="AlphaFoldDB" id="A0A8R1EFJ1"/>
<accession>A0A8R1EFJ1</accession>
<name>A0A8R1EFJ1_CAEJA</name>
<evidence type="ECO:0000313" key="3">
    <source>
        <dbReference type="Proteomes" id="UP000005237"/>
    </source>
</evidence>
<reference evidence="3" key="1">
    <citation type="submission" date="2010-08" db="EMBL/GenBank/DDBJ databases">
        <authorList>
            <consortium name="Caenorhabditis japonica Sequencing Consortium"/>
            <person name="Wilson R.K."/>
        </authorList>
    </citation>
    <scope>NUCLEOTIDE SEQUENCE [LARGE SCALE GENOMIC DNA]</scope>
    <source>
        <strain evidence="3">DF5081</strain>
    </source>
</reference>
<sequence length="89" mass="10649">MRQGAKFLEASTRDSHDIVRLLATLDKEKERDRKEVDSQFTILKNRINHLENEKEHNLHENQTLKQSLEASDQDLKDCREEMNRLMEEK</sequence>
<reference evidence="2" key="2">
    <citation type="submission" date="2022-06" db="UniProtKB">
        <authorList>
            <consortium name="EnsemblMetazoa"/>
        </authorList>
    </citation>
    <scope>IDENTIFICATION</scope>
    <source>
        <strain evidence="2">DF5081</strain>
    </source>
</reference>
<feature type="coiled-coil region" evidence="1">
    <location>
        <begin position="33"/>
        <end position="88"/>
    </location>
</feature>
<keyword evidence="3" id="KW-1185">Reference proteome</keyword>
<protein>
    <submittedName>
        <fullName evidence="2">Uncharacterized protein</fullName>
    </submittedName>
</protein>
<organism evidence="2 3">
    <name type="scientific">Caenorhabditis japonica</name>
    <dbReference type="NCBI Taxonomy" id="281687"/>
    <lineage>
        <taxon>Eukaryota</taxon>
        <taxon>Metazoa</taxon>
        <taxon>Ecdysozoa</taxon>
        <taxon>Nematoda</taxon>
        <taxon>Chromadorea</taxon>
        <taxon>Rhabditida</taxon>
        <taxon>Rhabditina</taxon>
        <taxon>Rhabditomorpha</taxon>
        <taxon>Rhabditoidea</taxon>
        <taxon>Rhabditidae</taxon>
        <taxon>Peloderinae</taxon>
        <taxon>Caenorhabditis</taxon>
    </lineage>
</organism>
<dbReference type="EnsemblMetazoa" id="CJA33909a.1">
    <property type="protein sequence ID" value="CJA33909a.1"/>
    <property type="gene ID" value="WBGene00209756"/>
</dbReference>